<dbReference type="AlphaFoldDB" id="A0A1G1KRW3"/>
<dbReference type="InterPro" id="IPR005467">
    <property type="entry name" value="His_kinase_dom"/>
</dbReference>
<evidence type="ECO:0000256" key="7">
    <source>
        <dbReference type="ARBA" id="ARBA00022840"/>
    </source>
</evidence>
<dbReference type="EMBL" id="MHFR01000060">
    <property type="protein sequence ID" value="OGW95552.1"/>
    <property type="molecule type" value="Genomic_DNA"/>
</dbReference>
<dbReference type="GO" id="GO:0000160">
    <property type="term" value="P:phosphorelay signal transduction system"/>
    <property type="evidence" value="ECO:0007669"/>
    <property type="project" value="UniProtKB-KW"/>
</dbReference>
<evidence type="ECO:0000256" key="6">
    <source>
        <dbReference type="ARBA" id="ARBA00022777"/>
    </source>
</evidence>
<dbReference type="InterPro" id="IPR036890">
    <property type="entry name" value="HATPase_C_sf"/>
</dbReference>
<evidence type="ECO:0000256" key="5">
    <source>
        <dbReference type="ARBA" id="ARBA00022741"/>
    </source>
</evidence>
<organism evidence="10 11">
    <name type="scientific">Candidatus Danuiimicrobium aquiferis</name>
    <dbReference type="NCBI Taxonomy" id="1801832"/>
    <lineage>
        <taxon>Bacteria</taxon>
        <taxon>Pseudomonadati</taxon>
        <taxon>Candidatus Omnitrophota</taxon>
        <taxon>Candidatus Danuiimicrobium</taxon>
    </lineage>
</organism>
<dbReference type="PANTHER" id="PTHR43065:SF10">
    <property type="entry name" value="PEROXIDE STRESS-ACTIVATED HISTIDINE KINASE MAK3"/>
    <property type="match status" value="1"/>
</dbReference>
<keyword evidence="5" id="KW-0547">Nucleotide-binding</keyword>
<dbReference type="GO" id="GO:0004673">
    <property type="term" value="F:protein histidine kinase activity"/>
    <property type="evidence" value="ECO:0007669"/>
    <property type="project" value="UniProtKB-EC"/>
</dbReference>
<keyword evidence="6" id="KW-0418">Kinase</keyword>
<evidence type="ECO:0000256" key="4">
    <source>
        <dbReference type="ARBA" id="ARBA00022679"/>
    </source>
</evidence>
<evidence type="ECO:0000259" key="9">
    <source>
        <dbReference type="PROSITE" id="PS50109"/>
    </source>
</evidence>
<keyword evidence="7" id="KW-0067">ATP-binding</keyword>
<evidence type="ECO:0000256" key="2">
    <source>
        <dbReference type="ARBA" id="ARBA00012438"/>
    </source>
</evidence>
<dbReference type="EC" id="2.7.13.3" evidence="2"/>
<gene>
    <name evidence="10" type="ORF">A3G33_11130</name>
</gene>
<protein>
    <recommendedName>
        <fullName evidence="2">histidine kinase</fullName>
        <ecNumber evidence="2">2.7.13.3</ecNumber>
    </recommendedName>
</protein>
<proteinExistence type="predicted"/>
<dbReference type="InterPro" id="IPR004358">
    <property type="entry name" value="Sig_transdc_His_kin-like_C"/>
</dbReference>
<dbReference type="SMART" id="SM00387">
    <property type="entry name" value="HATPase_c"/>
    <property type="match status" value="1"/>
</dbReference>
<dbReference type="Gene3D" id="3.30.565.10">
    <property type="entry name" value="Histidine kinase-like ATPase, C-terminal domain"/>
    <property type="match status" value="1"/>
</dbReference>
<keyword evidence="8" id="KW-0902">Two-component regulatory system</keyword>
<evidence type="ECO:0000313" key="11">
    <source>
        <dbReference type="Proteomes" id="UP000178187"/>
    </source>
</evidence>
<evidence type="ECO:0000256" key="3">
    <source>
        <dbReference type="ARBA" id="ARBA00022553"/>
    </source>
</evidence>
<comment type="caution">
    <text evidence="10">The sequence shown here is derived from an EMBL/GenBank/DDBJ whole genome shotgun (WGS) entry which is preliminary data.</text>
</comment>
<dbReference type="GO" id="GO:0005524">
    <property type="term" value="F:ATP binding"/>
    <property type="evidence" value="ECO:0007669"/>
    <property type="project" value="UniProtKB-KW"/>
</dbReference>
<dbReference type="PRINTS" id="PR00344">
    <property type="entry name" value="BCTRLSENSOR"/>
</dbReference>
<accession>A0A1G1KRW3</accession>
<keyword evidence="3" id="KW-0597">Phosphoprotein</keyword>
<dbReference type="Pfam" id="PF02518">
    <property type="entry name" value="HATPase_c"/>
    <property type="match status" value="1"/>
</dbReference>
<evidence type="ECO:0000256" key="8">
    <source>
        <dbReference type="ARBA" id="ARBA00023012"/>
    </source>
</evidence>
<sequence>MGTTKGEERHIYHLSTDVKMPLRIAKNILEIHLHELNSHNQTLNKDFPKEFPLRTISILRKSAQEIGKVLNVIRKISSSMEELNPPDPVIVSDTGDISVKEVLADVIKSLKEDACLDHIMLVECIPSDLPNVCVNRTDLEEIFYNLIMNAAQAMLYTGGQLRIDAALQAKPKPAVEISFQDTGGGIPEDAISYIFESPHGDSVTQTGTGTGLNIVKQLVESNAGEISFRSYADVGTTINLFLPVKSGS</sequence>
<keyword evidence="4" id="KW-0808">Transferase</keyword>
<feature type="domain" description="Histidine kinase" evidence="9">
    <location>
        <begin position="13"/>
        <end position="246"/>
    </location>
</feature>
<name>A0A1G1KRW3_9BACT</name>
<dbReference type="PROSITE" id="PS50109">
    <property type="entry name" value="HIS_KIN"/>
    <property type="match status" value="1"/>
</dbReference>
<dbReference type="Proteomes" id="UP000178187">
    <property type="component" value="Unassembled WGS sequence"/>
</dbReference>
<reference evidence="10 11" key="1">
    <citation type="journal article" date="2016" name="Nat. Commun.">
        <title>Thousands of microbial genomes shed light on interconnected biogeochemical processes in an aquifer system.</title>
        <authorList>
            <person name="Anantharaman K."/>
            <person name="Brown C.T."/>
            <person name="Hug L.A."/>
            <person name="Sharon I."/>
            <person name="Castelle C.J."/>
            <person name="Probst A.J."/>
            <person name="Thomas B.C."/>
            <person name="Singh A."/>
            <person name="Wilkins M.J."/>
            <person name="Karaoz U."/>
            <person name="Brodie E.L."/>
            <person name="Williams K.H."/>
            <person name="Hubbard S.S."/>
            <person name="Banfield J.F."/>
        </authorList>
    </citation>
    <scope>NUCLEOTIDE SEQUENCE [LARGE SCALE GENOMIC DNA]</scope>
</reference>
<evidence type="ECO:0000256" key="1">
    <source>
        <dbReference type="ARBA" id="ARBA00000085"/>
    </source>
</evidence>
<comment type="catalytic activity">
    <reaction evidence="1">
        <text>ATP + protein L-histidine = ADP + protein N-phospho-L-histidine.</text>
        <dbReference type="EC" id="2.7.13.3"/>
    </reaction>
</comment>
<evidence type="ECO:0000313" key="10">
    <source>
        <dbReference type="EMBL" id="OGW95552.1"/>
    </source>
</evidence>
<dbReference type="InterPro" id="IPR003594">
    <property type="entry name" value="HATPase_dom"/>
</dbReference>
<dbReference type="PANTHER" id="PTHR43065">
    <property type="entry name" value="SENSOR HISTIDINE KINASE"/>
    <property type="match status" value="1"/>
</dbReference>
<dbReference type="CDD" id="cd00075">
    <property type="entry name" value="HATPase"/>
    <property type="match status" value="1"/>
</dbReference>
<dbReference type="SUPFAM" id="SSF55874">
    <property type="entry name" value="ATPase domain of HSP90 chaperone/DNA topoisomerase II/histidine kinase"/>
    <property type="match status" value="1"/>
</dbReference>